<keyword evidence="7" id="KW-0813">Transport</keyword>
<evidence type="ECO:0000256" key="2">
    <source>
        <dbReference type="ARBA" id="ARBA00022475"/>
    </source>
</evidence>
<evidence type="ECO:0000313" key="8">
    <source>
        <dbReference type="Proteomes" id="UP000587760"/>
    </source>
</evidence>
<reference evidence="7 8" key="1">
    <citation type="submission" date="2020-08" db="EMBL/GenBank/DDBJ databases">
        <title>Genomic Encyclopedia of Type Strains, Phase IV (KMG-IV): sequencing the most valuable type-strain genomes for metagenomic binning, comparative biology and taxonomic classification.</title>
        <authorList>
            <person name="Goeker M."/>
        </authorList>
    </citation>
    <scope>NUCLEOTIDE SEQUENCE [LARGE SCALE GENOMIC DNA]</scope>
    <source>
        <strain evidence="7 8">DSM 2461</strain>
    </source>
</reference>
<dbReference type="AlphaFoldDB" id="A0A841R1K4"/>
<feature type="transmembrane region" description="Helical" evidence="6">
    <location>
        <begin position="201"/>
        <end position="220"/>
    </location>
</feature>
<feature type="transmembrane region" description="Helical" evidence="6">
    <location>
        <begin position="95"/>
        <end position="116"/>
    </location>
</feature>
<dbReference type="PANTHER" id="PTHR43370:SF1">
    <property type="entry name" value="GUANOSINE ABC TRANSPORTER PERMEASE PROTEIN NUPQ"/>
    <property type="match status" value="1"/>
</dbReference>
<name>A0A841R1K4_9SPIO</name>
<dbReference type="GO" id="GO:0005886">
    <property type="term" value="C:plasma membrane"/>
    <property type="evidence" value="ECO:0007669"/>
    <property type="project" value="UniProtKB-SubCell"/>
</dbReference>
<evidence type="ECO:0000256" key="5">
    <source>
        <dbReference type="ARBA" id="ARBA00023136"/>
    </source>
</evidence>
<keyword evidence="8" id="KW-1185">Reference proteome</keyword>
<dbReference type="InterPro" id="IPR001851">
    <property type="entry name" value="ABC_transp_permease"/>
</dbReference>
<dbReference type="PANTHER" id="PTHR43370">
    <property type="entry name" value="SUGAR ABC TRANSPORTER INTEGRAL MEMBRANE PROTEIN-RELATED"/>
    <property type="match status" value="1"/>
</dbReference>
<comment type="caution">
    <text evidence="7">The sequence shown here is derived from an EMBL/GenBank/DDBJ whole genome shotgun (WGS) entry which is preliminary data.</text>
</comment>
<dbReference type="RefSeq" id="WP_184743264.1">
    <property type="nucleotide sequence ID" value="NZ_JACHGJ010000001.1"/>
</dbReference>
<accession>A0A841R1K4</accession>
<proteinExistence type="predicted"/>
<protein>
    <submittedName>
        <fullName evidence="7">Simple sugar transport system permease protein</fullName>
    </submittedName>
</protein>
<organism evidence="7 8">
    <name type="scientific">Spirochaeta isovalerica</name>
    <dbReference type="NCBI Taxonomy" id="150"/>
    <lineage>
        <taxon>Bacteria</taxon>
        <taxon>Pseudomonadati</taxon>
        <taxon>Spirochaetota</taxon>
        <taxon>Spirochaetia</taxon>
        <taxon>Spirochaetales</taxon>
        <taxon>Spirochaetaceae</taxon>
        <taxon>Spirochaeta</taxon>
    </lineage>
</organism>
<keyword evidence="3 6" id="KW-0812">Transmembrane</keyword>
<evidence type="ECO:0000256" key="3">
    <source>
        <dbReference type="ARBA" id="ARBA00022692"/>
    </source>
</evidence>
<sequence length="323" mass="34070">MSDFFNIIFSVDFGYAVLRVTTPILFAAMGALISDKAGVINIALEGMMLIAALTGVIVSALAQSAGLGLLAAVIVGALVGMILAYFALNLKTDVILAAIAINLIAMGGTVFILFMVGGDKGISSSLPSKVLPRIDIPLLKSIPVVGPILSGHNILTYMAFLSVWVMYIFIYKTPLGLRIRAVGENPDAADSVGISVRKIQYIALTLSGALAGFGGAYMSMGYVSWFSKNMTAGRGFIALAAEAMGGATPHGAMFTSLLFGLFDALSNSLQTLRVPAEFIQMIPYLATVIGLVIYAANKTEQIKRIQAQKERQAGTKTEKGKTT</sequence>
<evidence type="ECO:0000256" key="1">
    <source>
        <dbReference type="ARBA" id="ARBA00004651"/>
    </source>
</evidence>
<dbReference type="Proteomes" id="UP000587760">
    <property type="component" value="Unassembled WGS sequence"/>
</dbReference>
<keyword evidence="4 6" id="KW-1133">Transmembrane helix</keyword>
<evidence type="ECO:0000256" key="4">
    <source>
        <dbReference type="ARBA" id="ARBA00022989"/>
    </source>
</evidence>
<evidence type="ECO:0000313" key="7">
    <source>
        <dbReference type="EMBL" id="MBB6478874.1"/>
    </source>
</evidence>
<feature type="transmembrane region" description="Helical" evidence="6">
    <location>
        <begin position="13"/>
        <end position="33"/>
    </location>
</feature>
<keyword evidence="5 6" id="KW-0472">Membrane</keyword>
<dbReference type="Pfam" id="PF02653">
    <property type="entry name" value="BPD_transp_2"/>
    <property type="match status" value="1"/>
</dbReference>
<feature type="transmembrane region" description="Helical" evidence="6">
    <location>
        <begin position="278"/>
        <end position="296"/>
    </location>
</feature>
<comment type="subcellular location">
    <subcellularLocation>
        <location evidence="1">Cell membrane</location>
        <topology evidence="1">Multi-pass membrane protein</topology>
    </subcellularLocation>
</comment>
<dbReference type="EMBL" id="JACHGJ010000001">
    <property type="protein sequence ID" value="MBB6478874.1"/>
    <property type="molecule type" value="Genomic_DNA"/>
</dbReference>
<keyword evidence="7" id="KW-0762">Sugar transport</keyword>
<gene>
    <name evidence="7" type="ORF">HNR50_000507</name>
</gene>
<feature type="transmembrane region" description="Helical" evidence="6">
    <location>
        <begin position="40"/>
        <end position="61"/>
    </location>
</feature>
<feature type="transmembrane region" description="Helical" evidence="6">
    <location>
        <begin position="154"/>
        <end position="171"/>
    </location>
</feature>
<dbReference type="GO" id="GO:0022857">
    <property type="term" value="F:transmembrane transporter activity"/>
    <property type="evidence" value="ECO:0007669"/>
    <property type="project" value="InterPro"/>
</dbReference>
<evidence type="ECO:0000256" key="6">
    <source>
        <dbReference type="SAM" id="Phobius"/>
    </source>
</evidence>
<feature type="transmembrane region" description="Helical" evidence="6">
    <location>
        <begin position="67"/>
        <end position="88"/>
    </location>
</feature>
<keyword evidence="2" id="KW-1003">Cell membrane</keyword>
<dbReference type="CDD" id="cd06580">
    <property type="entry name" value="TM_PBP1_transp_TpRbsC_like"/>
    <property type="match status" value="1"/>
</dbReference>